<keyword evidence="2" id="KW-1185">Reference proteome</keyword>
<evidence type="ECO:0000313" key="2">
    <source>
        <dbReference type="Proteomes" id="UP000744555"/>
    </source>
</evidence>
<protein>
    <submittedName>
        <fullName evidence="1">Uncharacterized protein</fullName>
    </submittedName>
</protein>
<gene>
    <name evidence="1" type="ORF">A9179_20110</name>
</gene>
<evidence type="ECO:0000313" key="1">
    <source>
        <dbReference type="EMBL" id="MBC9252575.1"/>
    </source>
</evidence>
<proteinExistence type="predicted"/>
<accession>A0ABR7S4S4</accession>
<comment type="caution">
    <text evidence="1">The sequence shown here is derived from an EMBL/GenBank/DDBJ whole genome shotgun (WGS) entry which is preliminary data.</text>
</comment>
<reference evidence="1 2" key="1">
    <citation type="submission" date="2016-06" db="EMBL/GenBank/DDBJ databases">
        <authorList>
            <person name="Ramos C."/>
            <person name="Pintado A."/>
            <person name="Crespo-Gomez J.I."/>
        </authorList>
    </citation>
    <scope>NUCLEOTIDE SEQUENCE [LARGE SCALE GENOMIC DNA]</scope>
    <source>
        <strain evidence="1 2">AVO110</strain>
    </source>
</reference>
<dbReference type="Proteomes" id="UP000744555">
    <property type="component" value="Unassembled WGS sequence"/>
</dbReference>
<name>A0ABR7S4S4_AQUAC</name>
<organism evidence="1 2">
    <name type="scientific">Aquipseudomonas alcaligenes</name>
    <name type="common">Pseudomonas alcaligenes</name>
    <dbReference type="NCBI Taxonomy" id="43263"/>
    <lineage>
        <taxon>Bacteria</taxon>
        <taxon>Pseudomonadati</taxon>
        <taxon>Pseudomonadota</taxon>
        <taxon>Gammaproteobacteria</taxon>
        <taxon>Pseudomonadales</taxon>
        <taxon>Pseudomonadaceae</taxon>
        <taxon>Aquipseudomonas</taxon>
    </lineage>
</organism>
<sequence>MDWYFINAEARLCWGASIMLIANSFEELAVKLAVMEVGVPARSERRQSHHVERYCIAHLLSTLPTTSLAFPLILVHRDKPDFHLSMSDSSIGVEHTEAVPVNFARGQAMRESGLGPDIYFTPHFKPGEARKAAEILRSDIEADLPGEGWCGDSPEREWASAMAYHAAEKLPKVVEGGFERYPSNWLLIYDNWPLPAVDYVAAASYLAPLLVQMEAFSIFDKVFIHDESWLCELSEAGVAIHKLVKPCSLGRA</sequence>
<dbReference type="EMBL" id="LZEU01000001">
    <property type="protein sequence ID" value="MBC9252575.1"/>
    <property type="molecule type" value="Genomic_DNA"/>
</dbReference>